<evidence type="ECO:0000256" key="2">
    <source>
        <dbReference type="ARBA" id="ARBA00022448"/>
    </source>
</evidence>
<keyword evidence="5" id="KW-0762">Sugar transport</keyword>
<dbReference type="NCBIfam" id="TIGR00824">
    <property type="entry name" value="EIIA-man"/>
    <property type="match status" value="1"/>
</dbReference>
<dbReference type="PATRIC" id="fig|1161918.5.peg.578"/>
<evidence type="ECO:0000256" key="3">
    <source>
        <dbReference type="ARBA" id="ARBA00022490"/>
    </source>
</evidence>
<dbReference type="PROSITE" id="PS51096">
    <property type="entry name" value="PTS_EIIA_TYPE_4"/>
    <property type="match status" value="1"/>
</dbReference>
<dbReference type="InterPro" id="IPR033887">
    <property type="entry name" value="PTS_IIA_man"/>
</dbReference>
<comment type="subcellular location">
    <subcellularLocation>
        <location evidence="1">Cytoplasm</location>
    </subcellularLocation>
</comment>
<dbReference type="InterPro" id="IPR013789">
    <property type="entry name" value="PTS_EIIA_man"/>
</dbReference>
<keyword evidence="7" id="KW-0598">Phosphotransferase system</keyword>
<feature type="domain" description="PTS EIIA type-4" evidence="9">
    <location>
        <begin position="1"/>
        <end position="123"/>
    </location>
</feature>
<evidence type="ECO:0000256" key="1">
    <source>
        <dbReference type="ARBA" id="ARBA00004496"/>
    </source>
</evidence>
<dbReference type="CDD" id="cd00006">
    <property type="entry name" value="PTS_IIA_man"/>
    <property type="match status" value="1"/>
</dbReference>
<dbReference type="Gene3D" id="3.40.50.510">
    <property type="entry name" value="Phosphotransferase system, mannose-type IIA component"/>
    <property type="match status" value="1"/>
</dbReference>
<dbReference type="PANTHER" id="PTHR33799:SF1">
    <property type="entry name" value="PTS SYSTEM MANNOSE-SPECIFIC EIIAB COMPONENT-RELATED"/>
    <property type="match status" value="1"/>
</dbReference>
<dbReference type="GO" id="GO:0009401">
    <property type="term" value="P:phosphoenolpyruvate-dependent sugar phosphotransferase system"/>
    <property type="evidence" value="ECO:0007669"/>
    <property type="project" value="UniProtKB-KW"/>
</dbReference>
<keyword evidence="3" id="KW-0963">Cytoplasm</keyword>
<dbReference type="Pfam" id="PF03610">
    <property type="entry name" value="EIIA-man"/>
    <property type="match status" value="1"/>
</dbReference>
<dbReference type="InterPro" id="IPR051471">
    <property type="entry name" value="Bacterial_PTS_sugar_comp"/>
</dbReference>
<keyword evidence="2" id="KW-0813">Transport</keyword>
<evidence type="ECO:0000256" key="6">
    <source>
        <dbReference type="ARBA" id="ARBA00022679"/>
    </source>
</evidence>
<reference evidence="10 11" key="1">
    <citation type="journal article" date="2012" name="BMC Genomics">
        <title>Comparative genomics of Brachyspira pilosicoli strains: genome rearrangements, reductions and correlation of genetic compliment with phenotypic diversity.</title>
        <authorList>
            <person name="Mappley L.J."/>
            <person name="Black M.L."/>
            <person name="Abuoun M."/>
            <person name="Darby A.C."/>
            <person name="Woodward M.J."/>
            <person name="Parkhill J."/>
            <person name="Turner A.K."/>
            <person name="Bellgard M.I."/>
            <person name="La T."/>
            <person name="Phillips N.D."/>
            <person name="La Ragione R.M."/>
            <person name="Hampson D.J."/>
        </authorList>
    </citation>
    <scope>NUCLEOTIDE SEQUENCE [LARGE SCALE GENOMIC DNA]</scope>
    <source>
        <strain evidence="10">WesB</strain>
    </source>
</reference>
<keyword evidence="4" id="KW-0597">Phosphoprotein</keyword>
<protein>
    <submittedName>
        <fullName evidence="10">PTS family mannose porter, IIAB component</fullName>
    </submittedName>
</protein>
<dbReference type="Proteomes" id="UP000003759">
    <property type="component" value="Chromosome"/>
</dbReference>
<organism evidence="10 11">
    <name type="scientific">Brachyspira pilosicoli WesB</name>
    <dbReference type="NCBI Taxonomy" id="1161918"/>
    <lineage>
        <taxon>Bacteria</taxon>
        <taxon>Pseudomonadati</taxon>
        <taxon>Spirochaetota</taxon>
        <taxon>Spirochaetia</taxon>
        <taxon>Brachyspirales</taxon>
        <taxon>Brachyspiraceae</taxon>
        <taxon>Brachyspira</taxon>
    </lineage>
</organism>
<dbReference type="EMBL" id="HE793032">
    <property type="protein sequence ID" value="CCG56740.1"/>
    <property type="molecule type" value="Genomic_DNA"/>
</dbReference>
<dbReference type="SUPFAM" id="SSF53062">
    <property type="entry name" value="PTS system fructose IIA component-like"/>
    <property type="match status" value="1"/>
</dbReference>
<dbReference type="RefSeq" id="WP_014933057.1">
    <property type="nucleotide sequence ID" value="NC_018604.1"/>
</dbReference>
<dbReference type="KEGG" id="bpw:WESB_1272"/>
<dbReference type="PANTHER" id="PTHR33799">
    <property type="entry name" value="PTS PERMEASE-RELATED-RELATED"/>
    <property type="match status" value="1"/>
</dbReference>
<evidence type="ECO:0000313" key="10">
    <source>
        <dbReference type="EMBL" id="CCG56740.1"/>
    </source>
</evidence>
<gene>
    <name evidence="10" type="ORF">WESB_1272</name>
</gene>
<evidence type="ECO:0000256" key="4">
    <source>
        <dbReference type="ARBA" id="ARBA00022553"/>
    </source>
</evidence>
<evidence type="ECO:0000256" key="5">
    <source>
        <dbReference type="ARBA" id="ARBA00022597"/>
    </source>
</evidence>
<evidence type="ECO:0000256" key="8">
    <source>
        <dbReference type="ARBA" id="ARBA00022777"/>
    </source>
</evidence>
<evidence type="ECO:0000256" key="7">
    <source>
        <dbReference type="ARBA" id="ARBA00022683"/>
    </source>
</evidence>
<dbReference type="InterPro" id="IPR036662">
    <property type="entry name" value="PTS_EIIA_man-typ_sf"/>
</dbReference>
<dbReference type="GO" id="GO:0005737">
    <property type="term" value="C:cytoplasm"/>
    <property type="evidence" value="ECO:0007669"/>
    <property type="project" value="UniProtKB-SubCell"/>
</dbReference>
<keyword evidence="8" id="KW-0418">Kinase</keyword>
<dbReference type="InterPro" id="IPR004701">
    <property type="entry name" value="PTS_EIIA_man-typ"/>
</dbReference>
<dbReference type="OrthoDB" id="6578004at2"/>
<dbReference type="GO" id="GO:0016773">
    <property type="term" value="F:phosphotransferase activity, alcohol group as acceptor"/>
    <property type="evidence" value="ECO:0007669"/>
    <property type="project" value="InterPro"/>
</dbReference>
<keyword evidence="6" id="KW-0808">Transferase</keyword>
<accession>K0JK85</accession>
<name>K0JK85_BRAPL</name>
<evidence type="ECO:0000259" key="9">
    <source>
        <dbReference type="PROSITE" id="PS51096"/>
    </source>
</evidence>
<proteinExistence type="predicted"/>
<sequence length="129" mass="14418">MKIVLVTHGKFASGILDTIDMLYGKVNDLHKVEFCVGESTEILAEKIKEYMNDIDENNQLLLICDIVGGTPFNVCSILAKGNNNIRVIYGLNVPLLLEFCISKDTKKIDELINEVMSMKDEMIGINPIL</sequence>
<dbReference type="GO" id="GO:0016301">
    <property type="term" value="F:kinase activity"/>
    <property type="evidence" value="ECO:0007669"/>
    <property type="project" value="UniProtKB-KW"/>
</dbReference>
<evidence type="ECO:0000313" key="11">
    <source>
        <dbReference type="Proteomes" id="UP000003759"/>
    </source>
</evidence>
<dbReference type="GO" id="GO:0016020">
    <property type="term" value="C:membrane"/>
    <property type="evidence" value="ECO:0007669"/>
    <property type="project" value="InterPro"/>
</dbReference>
<dbReference type="HOGENOM" id="CLU_123235_1_0_12"/>
<dbReference type="AlphaFoldDB" id="K0JK85"/>